<organism evidence="1 2">
    <name type="scientific">Pseudomonas hunanensis</name>
    <dbReference type="NCBI Taxonomy" id="1247546"/>
    <lineage>
        <taxon>Bacteria</taxon>
        <taxon>Pseudomonadati</taxon>
        <taxon>Pseudomonadota</taxon>
        <taxon>Gammaproteobacteria</taxon>
        <taxon>Pseudomonadales</taxon>
        <taxon>Pseudomonadaceae</taxon>
        <taxon>Pseudomonas</taxon>
    </lineage>
</organism>
<reference evidence="1" key="1">
    <citation type="submission" date="2023-07" db="EMBL/GenBank/DDBJ databases">
        <title>Sorghum-associated microbial communities from plants grown in Nebraska, USA.</title>
        <authorList>
            <person name="Schachtman D."/>
        </authorList>
    </citation>
    <scope>NUCLEOTIDE SEQUENCE</scope>
    <source>
        <strain evidence="1">BE56</strain>
    </source>
</reference>
<gene>
    <name evidence="1" type="ORF">J2W83_003110</name>
</gene>
<evidence type="ECO:0000313" key="1">
    <source>
        <dbReference type="EMBL" id="MDR6713502.1"/>
    </source>
</evidence>
<evidence type="ECO:0000313" key="2">
    <source>
        <dbReference type="Proteomes" id="UP001259587"/>
    </source>
</evidence>
<proteinExistence type="predicted"/>
<protein>
    <submittedName>
        <fullName evidence="1">Uncharacterized protein</fullName>
    </submittedName>
</protein>
<dbReference type="EMBL" id="JAVDTH010000017">
    <property type="protein sequence ID" value="MDR6713502.1"/>
    <property type="molecule type" value="Genomic_DNA"/>
</dbReference>
<name>A0ACC6K516_9PSED</name>
<comment type="caution">
    <text evidence="1">The sequence shown here is derived from an EMBL/GenBank/DDBJ whole genome shotgun (WGS) entry which is preliminary data.</text>
</comment>
<accession>A0ACC6K516</accession>
<sequence>MVGLFQIPLRQIMLLQSTLDKGGSATCKLQRPEVSVDAQLEIENDTTHHRIKVTLGPLFSSLSLPRALSTKCQSLRDFLQDLANGRADSGAQSEEALALMEAQVSVEEVLQAGQTAYVIATVNRELPLGAVVTDEQGDVCVAVTGACKEHLAAAVRAKLQSGPEGLGKCA</sequence>
<keyword evidence="2" id="KW-1185">Reference proteome</keyword>
<dbReference type="Proteomes" id="UP001259587">
    <property type="component" value="Unassembled WGS sequence"/>
</dbReference>